<gene>
    <name evidence="1" type="ORF">M9Y10_027007</name>
</gene>
<sequence>MITMGTRLLKLKHKYNMYYIGFFGSDTIQDLKNVLSKKYNFINDNTLNIYENNVKLHKNYKIADIQDKIILKIVGQIAPKEEPEVKPKKEEKKNNIDFFPMFNIMGFDESRETINQLMENNNDNDNRFAAAISTLLLKKKPKKAA</sequence>
<name>A0ABR2H5A6_9EUKA</name>
<evidence type="ECO:0008006" key="3">
    <source>
        <dbReference type="Google" id="ProtNLM"/>
    </source>
</evidence>
<protein>
    <recommendedName>
        <fullName evidence="3">Ubiquitin-like domain-containing protein</fullName>
    </recommendedName>
</protein>
<proteinExistence type="predicted"/>
<comment type="caution">
    <text evidence="1">The sequence shown here is derived from an EMBL/GenBank/DDBJ whole genome shotgun (WGS) entry which is preliminary data.</text>
</comment>
<keyword evidence="2" id="KW-1185">Reference proteome</keyword>
<evidence type="ECO:0000313" key="2">
    <source>
        <dbReference type="Proteomes" id="UP001470230"/>
    </source>
</evidence>
<organism evidence="1 2">
    <name type="scientific">Tritrichomonas musculus</name>
    <dbReference type="NCBI Taxonomy" id="1915356"/>
    <lineage>
        <taxon>Eukaryota</taxon>
        <taxon>Metamonada</taxon>
        <taxon>Parabasalia</taxon>
        <taxon>Tritrichomonadida</taxon>
        <taxon>Tritrichomonadidae</taxon>
        <taxon>Tritrichomonas</taxon>
    </lineage>
</organism>
<evidence type="ECO:0000313" key="1">
    <source>
        <dbReference type="EMBL" id="KAK8841390.1"/>
    </source>
</evidence>
<accession>A0ABR2H5A6</accession>
<reference evidence="1 2" key="1">
    <citation type="submission" date="2024-04" db="EMBL/GenBank/DDBJ databases">
        <title>Tritrichomonas musculus Genome.</title>
        <authorList>
            <person name="Alves-Ferreira E."/>
            <person name="Grigg M."/>
            <person name="Lorenzi H."/>
            <person name="Galac M."/>
        </authorList>
    </citation>
    <scope>NUCLEOTIDE SEQUENCE [LARGE SCALE GENOMIC DNA]</scope>
    <source>
        <strain evidence="1 2">EAF2021</strain>
    </source>
</reference>
<dbReference type="Proteomes" id="UP001470230">
    <property type="component" value="Unassembled WGS sequence"/>
</dbReference>
<dbReference type="EMBL" id="JAPFFF010000041">
    <property type="protein sequence ID" value="KAK8841390.1"/>
    <property type="molecule type" value="Genomic_DNA"/>
</dbReference>